<reference evidence="6" key="1">
    <citation type="submission" date="2022-11" db="UniProtKB">
        <authorList>
            <consortium name="WormBaseParasite"/>
        </authorList>
    </citation>
    <scope>IDENTIFICATION</scope>
</reference>
<dbReference type="WBParaSite" id="ACRNAN_Path_1188.g4597.t1">
    <property type="protein sequence ID" value="ACRNAN_Path_1188.g4597.t1"/>
    <property type="gene ID" value="ACRNAN_Path_1188.g4597"/>
</dbReference>
<organism evidence="5 6">
    <name type="scientific">Acrobeloides nanus</name>
    <dbReference type="NCBI Taxonomy" id="290746"/>
    <lineage>
        <taxon>Eukaryota</taxon>
        <taxon>Metazoa</taxon>
        <taxon>Ecdysozoa</taxon>
        <taxon>Nematoda</taxon>
        <taxon>Chromadorea</taxon>
        <taxon>Rhabditida</taxon>
        <taxon>Tylenchina</taxon>
        <taxon>Cephalobomorpha</taxon>
        <taxon>Cephaloboidea</taxon>
        <taxon>Cephalobidae</taxon>
        <taxon>Acrobeloides</taxon>
    </lineage>
</organism>
<evidence type="ECO:0000256" key="2">
    <source>
        <dbReference type="SAM" id="MobiDB-lite"/>
    </source>
</evidence>
<evidence type="ECO:0000313" key="5">
    <source>
        <dbReference type="Proteomes" id="UP000887540"/>
    </source>
</evidence>
<evidence type="ECO:0000256" key="1">
    <source>
        <dbReference type="SAM" id="Coils"/>
    </source>
</evidence>
<feature type="coiled-coil region" evidence="1">
    <location>
        <begin position="269"/>
        <end position="317"/>
    </location>
</feature>
<dbReference type="PANTHER" id="PTHR15715:SF37">
    <property type="entry name" value="LD47843P"/>
    <property type="match status" value="1"/>
</dbReference>
<dbReference type="Proteomes" id="UP000887540">
    <property type="component" value="Unplaced"/>
</dbReference>
<dbReference type="InterPro" id="IPR051176">
    <property type="entry name" value="Cent_Immune-Sig_Mod"/>
</dbReference>
<name>A0A914BX44_9BILA</name>
<keyword evidence="3" id="KW-0472">Membrane</keyword>
<dbReference type="Pfam" id="PF00498">
    <property type="entry name" value="FHA"/>
    <property type="match status" value="1"/>
</dbReference>
<feature type="domain" description="FHA" evidence="4">
    <location>
        <begin position="33"/>
        <end position="88"/>
    </location>
</feature>
<accession>A0A914BX44</accession>
<keyword evidence="3" id="KW-0812">Transmembrane</keyword>
<sequence length="541" mass="61779">MESTPIAVFTPCSNSHPFDERRIPVTRSEENAVKIGRAVARLQPVENNAIFDCKVLSRNHAIMWYEDGQFLIKDTKSSNGTFINNIRLSNSGEESVPRALHSGDILQLGVEIVDNSKKVASGCVTCIVRLYNEKGEECFDRRVSATTKAMPMQECIPKNYTLVSEDQLFMLKQYITEQMFREKLLDQKLRHLEVLAEMTQESSENSWQALINEDRLLSRIEILESQLALYASKNLSDGDLKKQIQEFLEDRNKVDVISKEMLRKAHDQVSETTARLNDVEHGLVNLEEENTFLRRKCEEHEQALKKRQEHCDELEAKFAVIIEEKNAIIAAEKALNESIGGSGGNQFTVSGVEDAPKPAKQAIEVEDQPSQEQKISERENEDISARTDQLNDEGRNLLNQLLEKLHDPVKSKEFLPKLQLLLHSEDEIVPEPPAQAQPPTLIQQRQEDLELPSKLHEIDHLCKRCGNEIEDENSEREAPIRDRGTQRYIDRVDVQILLFAMFPLIFFLFAVVWPLIRFFPDSDNGGATSFADEIVKETKIE</sequence>
<evidence type="ECO:0000259" key="4">
    <source>
        <dbReference type="PROSITE" id="PS50006"/>
    </source>
</evidence>
<dbReference type="AlphaFoldDB" id="A0A914BX44"/>
<dbReference type="PANTHER" id="PTHR15715">
    <property type="entry name" value="CENTROSOMAL PROTEIN OF 170 KDA"/>
    <property type="match status" value="1"/>
</dbReference>
<dbReference type="InterPro" id="IPR000253">
    <property type="entry name" value="FHA_dom"/>
</dbReference>
<dbReference type="InterPro" id="IPR008984">
    <property type="entry name" value="SMAD_FHA_dom_sf"/>
</dbReference>
<feature type="compositionally biased region" description="Basic and acidic residues" evidence="2">
    <location>
        <begin position="374"/>
        <end position="385"/>
    </location>
</feature>
<keyword evidence="5" id="KW-1185">Reference proteome</keyword>
<feature type="region of interest" description="Disordered" evidence="2">
    <location>
        <begin position="362"/>
        <end position="386"/>
    </location>
</feature>
<evidence type="ECO:0000256" key="3">
    <source>
        <dbReference type="SAM" id="Phobius"/>
    </source>
</evidence>
<dbReference type="CDD" id="cd22679">
    <property type="entry name" value="FHA_SLMAP"/>
    <property type="match status" value="1"/>
</dbReference>
<dbReference type="CDD" id="cd21911">
    <property type="entry name" value="CC1_SLMAP"/>
    <property type="match status" value="1"/>
</dbReference>
<feature type="transmembrane region" description="Helical" evidence="3">
    <location>
        <begin position="496"/>
        <end position="516"/>
    </location>
</feature>
<keyword evidence="1" id="KW-0175">Coiled coil</keyword>
<evidence type="ECO:0000313" key="6">
    <source>
        <dbReference type="WBParaSite" id="ACRNAN_Path_1188.g4597.t1"/>
    </source>
</evidence>
<keyword evidence="3" id="KW-1133">Transmembrane helix</keyword>
<dbReference type="SUPFAM" id="SSF49879">
    <property type="entry name" value="SMAD/FHA domain"/>
    <property type="match status" value="1"/>
</dbReference>
<proteinExistence type="predicted"/>
<protein>
    <submittedName>
        <fullName evidence="6">FHA domain-containing protein</fullName>
    </submittedName>
</protein>
<dbReference type="Gene3D" id="2.60.200.20">
    <property type="match status" value="1"/>
</dbReference>
<dbReference type="PROSITE" id="PS50006">
    <property type="entry name" value="FHA_DOMAIN"/>
    <property type="match status" value="1"/>
</dbReference>
<dbReference type="SMART" id="SM00240">
    <property type="entry name" value="FHA"/>
    <property type="match status" value="1"/>
</dbReference>